<dbReference type="InterPro" id="IPR040214">
    <property type="entry name" value="BRD10"/>
</dbReference>
<proteinExistence type="predicted"/>
<feature type="coiled-coil region" evidence="2">
    <location>
        <begin position="201"/>
        <end position="234"/>
    </location>
</feature>
<feature type="region of interest" description="Disordered" evidence="3">
    <location>
        <begin position="747"/>
        <end position="770"/>
    </location>
</feature>
<feature type="domain" description="Uncharacterized bromodomain-containing protein 10 helical" evidence="4">
    <location>
        <begin position="253"/>
        <end position="394"/>
    </location>
</feature>
<keyword evidence="6" id="KW-1185">Reference proteome</keyword>
<feature type="region of interest" description="Disordered" evidence="3">
    <location>
        <begin position="60"/>
        <end position="80"/>
    </location>
</feature>
<feature type="region of interest" description="Disordered" evidence="3">
    <location>
        <begin position="684"/>
        <end position="703"/>
    </location>
</feature>
<dbReference type="Ensembl" id="ENSCMMT00000018711.1">
    <property type="protein sequence ID" value="ENSCMMP00000017003.1"/>
    <property type="gene ID" value="ENSCMMG00000010797.1"/>
</dbReference>
<feature type="compositionally biased region" description="Gly residues" evidence="3">
    <location>
        <begin position="68"/>
        <end position="78"/>
    </location>
</feature>
<dbReference type="PANTHER" id="PTHR31095:SF3">
    <property type="entry name" value="RIKEN CDNA 9930021J03 GENE"/>
    <property type="match status" value="1"/>
</dbReference>
<protein>
    <submittedName>
        <fullName evidence="5">KIAA2026</fullName>
    </submittedName>
</protein>
<evidence type="ECO:0000313" key="6">
    <source>
        <dbReference type="Proteomes" id="UP000694556"/>
    </source>
</evidence>
<reference evidence="5" key="2">
    <citation type="submission" date="2025-09" db="UniProtKB">
        <authorList>
            <consortium name="Ensembl"/>
        </authorList>
    </citation>
    <scope>IDENTIFICATION</scope>
</reference>
<feature type="coiled-coil region" evidence="2">
    <location>
        <begin position="615"/>
        <end position="658"/>
    </location>
</feature>
<feature type="compositionally biased region" description="Basic and acidic residues" evidence="3">
    <location>
        <begin position="753"/>
        <end position="770"/>
    </location>
</feature>
<reference evidence="5" key="1">
    <citation type="submission" date="2025-08" db="UniProtKB">
        <authorList>
            <consortium name="Ensembl"/>
        </authorList>
    </citation>
    <scope>IDENTIFICATION</scope>
</reference>
<evidence type="ECO:0000256" key="2">
    <source>
        <dbReference type="SAM" id="Coils"/>
    </source>
</evidence>
<feature type="region of interest" description="Disordered" evidence="3">
    <location>
        <begin position="1"/>
        <end position="26"/>
    </location>
</feature>
<evidence type="ECO:0000313" key="5">
    <source>
        <dbReference type="Ensembl" id="ENSCMMP00000017003.1"/>
    </source>
</evidence>
<keyword evidence="1" id="KW-0103">Bromodomain</keyword>
<feature type="compositionally biased region" description="Low complexity" evidence="3">
    <location>
        <begin position="1941"/>
        <end position="1955"/>
    </location>
</feature>
<feature type="compositionally biased region" description="Basic and acidic residues" evidence="3">
    <location>
        <begin position="1"/>
        <end position="10"/>
    </location>
</feature>
<keyword evidence="2" id="KW-0175">Coiled coil</keyword>
<feature type="region of interest" description="Disordered" evidence="3">
    <location>
        <begin position="162"/>
        <end position="182"/>
    </location>
</feature>
<accession>A0A8C3GKT9</accession>
<feature type="compositionally biased region" description="Gly residues" evidence="3">
    <location>
        <begin position="11"/>
        <end position="21"/>
    </location>
</feature>
<dbReference type="InterPro" id="IPR056522">
    <property type="entry name" value="KIAA2026_hel"/>
</dbReference>
<dbReference type="Proteomes" id="UP000694556">
    <property type="component" value="Unassembled WGS sequence"/>
</dbReference>
<dbReference type="Gene3D" id="1.20.920.10">
    <property type="entry name" value="Bromodomain-like"/>
    <property type="match status" value="1"/>
</dbReference>
<feature type="compositionally biased region" description="Polar residues" evidence="3">
    <location>
        <begin position="808"/>
        <end position="820"/>
    </location>
</feature>
<dbReference type="SUPFAM" id="SSF47370">
    <property type="entry name" value="Bromodomain"/>
    <property type="match status" value="1"/>
</dbReference>
<evidence type="ECO:0000259" key="4">
    <source>
        <dbReference type="Pfam" id="PF23450"/>
    </source>
</evidence>
<evidence type="ECO:0000256" key="3">
    <source>
        <dbReference type="SAM" id="MobiDB-lite"/>
    </source>
</evidence>
<feature type="region of interest" description="Disordered" evidence="3">
    <location>
        <begin position="1935"/>
        <end position="1978"/>
    </location>
</feature>
<dbReference type="InterPro" id="IPR036427">
    <property type="entry name" value="Bromodomain-like_sf"/>
</dbReference>
<dbReference type="PANTHER" id="PTHR31095">
    <property type="entry name" value="RIKEN CDNA 9930021J03 GENE"/>
    <property type="match status" value="1"/>
</dbReference>
<organism evidence="5 6">
    <name type="scientific">Cairina moschata</name>
    <name type="common">Muscovy duck</name>
    <dbReference type="NCBI Taxonomy" id="8855"/>
    <lineage>
        <taxon>Eukaryota</taxon>
        <taxon>Metazoa</taxon>
        <taxon>Chordata</taxon>
        <taxon>Craniata</taxon>
        <taxon>Vertebrata</taxon>
        <taxon>Euteleostomi</taxon>
        <taxon>Archelosauria</taxon>
        <taxon>Archosauria</taxon>
        <taxon>Dinosauria</taxon>
        <taxon>Saurischia</taxon>
        <taxon>Theropoda</taxon>
        <taxon>Coelurosauria</taxon>
        <taxon>Aves</taxon>
        <taxon>Neognathae</taxon>
        <taxon>Galloanserae</taxon>
        <taxon>Anseriformes</taxon>
        <taxon>Anatidae</taxon>
        <taxon>Anatinae</taxon>
        <taxon>Cairina</taxon>
    </lineage>
</organism>
<feature type="compositionally biased region" description="Polar residues" evidence="3">
    <location>
        <begin position="828"/>
        <end position="841"/>
    </location>
</feature>
<sequence>MDPERPRGEDGAGAGGQGAGSGWEQRLSPELQQGYRILREFLLEKHRPLTAPFLKPLADPASIKEEGGGGGSLPGHGGSHPASPAGMWLLKMEEKFLGGQYAGIADFVGDFRLMLETCYRLHGVDHWLSKQAQKLEMMLEQKLALLSRHLREKTSIAVTSRGYYGQEDEKGTPCTSTRRRSTPRNLVGLSAGMFESVMVQVLRQEEQLRAKEEKRMREQERKEAEEASQKEIEEWEKSLLAQAAPTRMETMWEIPAIGHFLCLAQQILNLPEIVFYELERCLLMPQCNAFLSKIMTSLLSPPHRRSTLHRRPTLSYRTWEAALRQKVQHWYNVVGQTDNPNSSAEKLGLCPQFFKVLGEVNPLQEKPFHELPFYQKVWLLKGLCDFVYETQKDVQDAVLGQPIHECREVILGYDYLENAYVHFPQFCGADVRIYKQKPFRAPEFPSPPIKVKRVPRIKVEKAKHEYVRKSNGDVSSGGREELLPRSKTEAVKCVDSTVSCPEKEKCLDSFSVTTEIKINCEMKTSGVSDIKKTGCYKESLRNLISSGEIVGMAGDFSSGERRPAENGQGCAEMARVTVEISPFKENTLKACHVLVNGTHNDQEIDYHKSAKETVLENSLQNNKKLSKLRAKKKKKKKKKLKDILNENLQKKIDDLQRRREIHLHPFKSYKSEIQSKLFIIKKKAKHKKHKSGKMVPPEASSKGIAWSRLKKDYDDFKRHPDHDKFTRELWSNDESEVDAGKDSFAIVSSKSSESAEHVEIPRKDHPDNDEMKLLEMNLPAGKSRLLKKESTSKEIQKTLPKSVKRQSKQNSCLDQSTNELSPRKKAKLSTSEAAVQSSESSIQTDSCLTELKQFEGSPPESFSLTDPATSVSSFLKGTKPIQALLAKNIGNKVTLTNQVSPSPGINVSTSEKPVLSPVESSLTKPALPCQTNSKTPLQMVYKMPNGHCVPIDLNNSSVKIQMQPVIDPRTGEKVMQQVLILPKNFLIQQKEGKIVSKDMNSLQQKTSELHCATLPEITNVSVSLTPVLVTAPANAVTHSPNTIFNKNTTNLSQGTGPKNSIQTLPGITSASNLLSTVKVCQTETDKIKTTVSTTTFPVSLTSPTISTASQSLISATTLSTSTNTASALHCLASQQTTESFETRQELKTVCIRESQSILVTTRGGNTGIVKVQTNPDQISSTSISSSSVFTYAPQFQAFLVPKTTALPSSTLSSVATATSGLPHFGQTCVSGFTPPTASSVNIPSFPVDFNQEKNIKFTVQQPAVGVTLGQVIENTSQVCPLSCISSASSSTSATPKSPDIVTSVGQKSTVITPNSSMQQQGDAKTKTNSVIQYESSSNSATNGDLISGTPVQKLTLVTNPPILSPCGASGVNVIPSLTSTGISAQKLVFINTQIPNGPSVTNLVAESLKHNLPSSLSKTFDKTTEQPQLVLIPTTIGAPIRIHSSPTIAQVKDVKIGLNIGQTIVNTKGNAQQTPPVNLLHSAISKGEDKKSVGLALSVTSSSSLVPVCSSFVSQSAVSVNESVCVAAKTANSFSVTTANVSAESVSVTPSGTSSGTRPTVLIGGNDPSRIRPILGNRLCTANIGNTVGISTVKTGHLASSVLISTTQPVVSPQNLTPTLQFPVISLSGSAATPQKVLHTIPRLAAVSAPPPVAKSQLPTLLQFQSPGVSAAVPSNAGIHKPQSVLTTAPANTGKVITFPTLSSLQCQQVPLSIEKQSHAYTSTIQMCAASPAVTSKAGQPNEPSIQQKIVINTCMPLAPGTQIMINGTCFVVPPQGLGAGSHVLLLSYNTKQTPPLNINHGQEAQGIPIVNSITSKIVLAPSNSLSLQTSKHPLKNSTKIVNSFGSADALPIVHATPHVLATPASSCTPLSTTTLSVSSVIKSPANVLAPSAVVSAVHPPNSHLPSNTSVFHLDTSIKKLLVSPEGAILNAINTPASKGSSVSSSLPPVVVSTSRNPTTVFPTSQSSCLDKPDKAAS</sequence>
<dbReference type="Pfam" id="PF23450">
    <property type="entry name" value="KIAA2026_hel"/>
    <property type="match status" value="1"/>
</dbReference>
<name>A0A8C3GKT9_CAIMO</name>
<feature type="compositionally biased region" description="Basic and acidic residues" evidence="3">
    <location>
        <begin position="786"/>
        <end position="796"/>
    </location>
</feature>
<dbReference type="CDD" id="cd04369">
    <property type="entry name" value="Bromodomain"/>
    <property type="match status" value="1"/>
</dbReference>
<feature type="compositionally biased region" description="Polar residues" evidence="3">
    <location>
        <begin position="1956"/>
        <end position="1969"/>
    </location>
</feature>
<feature type="region of interest" description="Disordered" evidence="3">
    <location>
        <begin position="782"/>
        <end position="841"/>
    </location>
</feature>
<evidence type="ECO:0000256" key="1">
    <source>
        <dbReference type="ARBA" id="ARBA00023117"/>
    </source>
</evidence>